<evidence type="ECO:0000313" key="8">
    <source>
        <dbReference type="Proteomes" id="UP000194141"/>
    </source>
</evidence>
<name>A0A1X4XXZ5_9BACT</name>
<comment type="subcellular location">
    <subcellularLocation>
        <location evidence="6">Cytoplasm</location>
    </subcellularLocation>
</comment>
<evidence type="ECO:0000256" key="3">
    <source>
        <dbReference type="ARBA" id="ARBA00022801"/>
    </source>
</evidence>
<keyword evidence="2 6" id="KW-0820">tRNA-binding</keyword>
<gene>
    <name evidence="6" type="primary">pth</name>
    <name evidence="7" type="ORF">DESAMIL20_1964</name>
</gene>
<dbReference type="GO" id="GO:0000049">
    <property type="term" value="F:tRNA binding"/>
    <property type="evidence" value="ECO:0007669"/>
    <property type="project" value="UniProtKB-UniRule"/>
</dbReference>
<comment type="function">
    <text evidence="6">Catalyzes the release of premature peptidyl moieties from peptidyl-tRNA molecules trapped in stalled 50S ribosomal subunits, and thus maintains levels of free tRNAs and 50S ribosomes.</text>
</comment>
<dbReference type="Gene3D" id="3.40.50.1470">
    <property type="entry name" value="Peptidyl-tRNA hydrolase"/>
    <property type="match status" value="1"/>
</dbReference>
<dbReference type="HAMAP" id="MF_00083">
    <property type="entry name" value="Pept_tRNA_hydro_bact"/>
    <property type="match status" value="1"/>
</dbReference>
<sequence>MHAIVGLGNPGEKYANTFHNAGFWALDALGSAFYAKFSSNSSFNAIIAVCFIENHKVVLAKPTTYMNLSGTAVGALLQFYKISVEDLIVIRDDIDMDLGKIKLKQNSSSGGHKGVQSIIDAIGSKAFIQVKIGVGRQDNVSDFVLKKLSDQEKKILAKSAEIAAEASVQIVTVGFEKAANNYNNKVALDV</sequence>
<dbReference type="GO" id="GO:0005737">
    <property type="term" value="C:cytoplasm"/>
    <property type="evidence" value="ECO:0007669"/>
    <property type="project" value="UniProtKB-SubCell"/>
</dbReference>
<feature type="binding site" evidence="6">
    <location>
        <position position="65"/>
    </location>
    <ligand>
        <name>tRNA</name>
        <dbReference type="ChEBI" id="CHEBI:17843"/>
    </ligand>
</feature>
<dbReference type="FunFam" id="3.40.50.1470:FF:000001">
    <property type="entry name" value="Peptidyl-tRNA hydrolase"/>
    <property type="match status" value="1"/>
</dbReference>
<dbReference type="EC" id="3.1.1.29" evidence="1 6"/>
<dbReference type="AlphaFoldDB" id="A0A1X4XXZ5"/>
<feature type="site" description="Discriminates between blocked and unblocked aminoacyl-tRNA" evidence="6">
    <location>
        <position position="9"/>
    </location>
</feature>
<dbReference type="CDD" id="cd00462">
    <property type="entry name" value="PTH"/>
    <property type="match status" value="1"/>
</dbReference>
<dbReference type="Pfam" id="PF01195">
    <property type="entry name" value="Pept_tRNA_hydro"/>
    <property type="match status" value="1"/>
</dbReference>
<evidence type="ECO:0000256" key="1">
    <source>
        <dbReference type="ARBA" id="ARBA00013260"/>
    </source>
</evidence>
<dbReference type="Proteomes" id="UP000194141">
    <property type="component" value="Unassembled WGS sequence"/>
</dbReference>
<dbReference type="NCBIfam" id="TIGR00447">
    <property type="entry name" value="pth"/>
    <property type="match status" value="1"/>
</dbReference>
<dbReference type="SUPFAM" id="SSF53178">
    <property type="entry name" value="Peptidyl-tRNA hydrolase-like"/>
    <property type="match status" value="1"/>
</dbReference>
<comment type="function">
    <text evidence="6">Hydrolyzes ribosome-free peptidyl-tRNAs (with 1 or more amino acids incorporated), which drop off the ribosome during protein synthesis, or as a result of ribosome stalling.</text>
</comment>
<feature type="active site" description="Proton acceptor" evidence="6">
    <location>
        <position position="19"/>
    </location>
</feature>
<dbReference type="GO" id="GO:0006515">
    <property type="term" value="P:protein quality control for misfolded or incompletely synthesized proteins"/>
    <property type="evidence" value="ECO:0007669"/>
    <property type="project" value="UniProtKB-UniRule"/>
</dbReference>
<proteinExistence type="inferred from homology"/>
<dbReference type="STRING" id="1562698.DESAMIL20_1964"/>
<dbReference type="PANTHER" id="PTHR17224">
    <property type="entry name" value="PEPTIDYL-TRNA HYDROLASE"/>
    <property type="match status" value="1"/>
</dbReference>
<evidence type="ECO:0000256" key="6">
    <source>
        <dbReference type="HAMAP-Rule" id="MF_00083"/>
    </source>
</evidence>
<dbReference type="InterPro" id="IPR036416">
    <property type="entry name" value="Pept_tRNA_hydro_sf"/>
</dbReference>
<dbReference type="GO" id="GO:0072344">
    <property type="term" value="P:rescue of stalled ribosome"/>
    <property type="evidence" value="ECO:0007669"/>
    <property type="project" value="UniProtKB-UniRule"/>
</dbReference>
<dbReference type="PANTHER" id="PTHR17224:SF1">
    <property type="entry name" value="PEPTIDYL-TRNA HYDROLASE"/>
    <property type="match status" value="1"/>
</dbReference>
<dbReference type="EMBL" id="MDSU01000018">
    <property type="protein sequence ID" value="OSS42411.1"/>
    <property type="molecule type" value="Genomic_DNA"/>
</dbReference>
<evidence type="ECO:0000256" key="2">
    <source>
        <dbReference type="ARBA" id="ARBA00022555"/>
    </source>
</evidence>
<feature type="binding site" evidence="6">
    <location>
        <position position="67"/>
    </location>
    <ligand>
        <name>tRNA</name>
        <dbReference type="ChEBI" id="CHEBI:17843"/>
    </ligand>
</feature>
<accession>A0A1X4XXZ5</accession>
<dbReference type="GO" id="GO:0004045">
    <property type="term" value="F:peptidyl-tRNA hydrolase activity"/>
    <property type="evidence" value="ECO:0007669"/>
    <property type="project" value="UniProtKB-UniRule"/>
</dbReference>
<evidence type="ECO:0000256" key="4">
    <source>
        <dbReference type="ARBA" id="ARBA00022884"/>
    </source>
</evidence>
<keyword evidence="3 6" id="KW-0378">Hydrolase</keyword>
<comment type="catalytic activity">
    <reaction evidence="6">
        <text>an N-acyl-L-alpha-aminoacyl-tRNA + H2O = an N-acyl-L-amino acid + a tRNA + H(+)</text>
        <dbReference type="Rhea" id="RHEA:54448"/>
        <dbReference type="Rhea" id="RHEA-COMP:10123"/>
        <dbReference type="Rhea" id="RHEA-COMP:13883"/>
        <dbReference type="ChEBI" id="CHEBI:15377"/>
        <dbReference type="ChEBI" id="CHEBI:15378"/>
        <dbReference type="ChEBI" id="CHEBI:59874"/>
        <dbReference type="ChEBI" id="CHEBI:78442"/>
        <dbReference type="ChEBI" id="CHEBI:138191"/>
        <dbReference type="EC" id="3.1.1.29"/>
    </reaction>
</comment>
<dbReference type="RefSeq" id="WP_086034661.1">
    <property type="nucleotide sequence ID" value="NZ_MDSU01000018.1"/>
</dbReference>
<feature type="site" description="Stabilizes the basic form of H active site to accept a proton" evidence="6">
    <location>
        <position position="92"/>
    </location>
</feature>
<dbReference type="OrthoDB" id="9800507at2"/>
<keyword evidence="4 6" id="KW-0694">RNA-binding</keyword>
<reference evidence="7 8" key="1">
    <citation type="journal article" date="2017" name="Front. Microbiol.">
        <title>Genome Sequence of Desulfurella amilsii Strain TR1 and Comparative Genomics of Desulfurellaceae Family.</title>
        <authorList>
            <person name="Florentino A.P."/>
            <person name="Stams A.J."/>
            <person name="Sanchez-Andrea I."/>
        </authorList>
    </citation>
    <scope>NUCLEOTIDE SEQUENCE [LARGE SCALE GENOMIC DNA]</scope>
    <source>
        <strain evidence="7 8">TR1</strain>
    </source>
</reference>
<comment type="subunit">
    <text evidence="6">Monomer.</text>
</comment>
<evidence type="ECO:0000256" key="5">
    <source>
        <dbReference type="ARBA" id="ARBA00050038"/>
    </source>
</evidence>
<dbReference type="InterPro" id="IPR001328">
    <property type="entry name" value="Pept_tRNA_hydro"/>
</dbReference>
<evidence type="ECO:0000313" key="7">
    <source>
        <dbReference type="EMBL" id="OSS42411.1"/>
    </source>
</evidence>
<comment type="similarity">
    <text evidence="6">Belongs to the PTH family.</text>
</comment>
<keyword evidence="8" id="KW-1185">Reference proteome</keyword>
<feature type="binding site" evidence="6">
    <location>
        <position position="14"/>
    </location>
    <ligand>
        <name>tRNA</name>
        <dbReference type="ChEBI" id="CHEBI:17843"/>
    </ligand>
</feature>
<protein>
    <recommendedName>
        <fullName evidence="5 6">Peptidyl-tRNA hydrolase</fullName>
        <shortName evidence="6">Pth</shortName>
        <ecNumber evidence="1 6">3.1.1.29</ecNumber>
    </recommendedName>
</protein>
<organism evidence="7 8">
    <name type="scientific">Desulfurella amilsii</name>
    <dbReference type="NCBI Taxonomy" id="1562698"/>
    <lineage>
        <taxon>Bacteria</taxon>
        <taxon>Pseudomonadati</taxon>
        <taxon>Campylobacterota</taxon>
        <taxon>Desulfurellia</taxon>
        <taxon>Desulfurellales</taxon>
        <taxon>Desulfurellaceae</taxon>
        <taxon>Desulfurella</taxon>
    </lineage>
</organism>
<comment type="caution">
    <text evidence="6">Lacks conserved residue(s) required for the propagation of feature annotation.</text>
</comment>
<keyword evidence="6" id="KW-0963">Cytoplasm</keyword>
<comment type="caution">
    <text evidence="7">The sequence shown here is derived from an EMBL/GenBank/DDBJ whole genome shotgun (WGS) entry which is preliminary data.</text>
</comment>